<evidence type="ECO:0000313" key="3">
    <source>
        <dbReference type="Proteomes" id="UP001152795"/>
    </source>
</evidence>
<dbReference type="EMBL" id="CACRXK020003156">
    <property type="protein sequence ID" value="CAB3997660.1"/>
    <property type="molecule type" value="Genomic_DNA"/>
</dbReference>
<protein>
    <submittedName>
        <fullName evidence="2">Uncharacterized protein</fullName>
    </submittedName>
</protein>
<feature type="compositionally biased region" description="Polar residues" evidence="1">
    <location>
        <begin position="490"/>
        <end position="502"/>
    </location>
</feature>
<keyword evidence="3" id="KW-1185">Reference proteome</keyword>
<dbReference type="AlphaFoldDB" id="A0A6S7HQ11"/>
<proteinExistence type="predicted"/>
<sequence>MADHERFLQLLAKEINRGSVKFSFDKLKTYLLEAVTVLPDGSLKGVLQKQSEENADHLWNLIKPVKKCSVEIEFNFFNKDGSEATLNKISQHPSYKEQTQYLSQAALSYPCNKIYELLLTAQKNDCPDQHQHEVLSKVTELYGRLTVGCQNSEVLNGLMRVFLSEIDKINDKFKTSNEENESWLNFKDIIHRFLIHCHIKRKIQGKGTCKDEIKSKEWAEYRDILAAIIAIYIDVIIVIGEINADVNNHISNIVYLLLGDSPSHILDTVNQIFTLDSNTINIVFPFLRKVFETTRTCTTECANYIKYVCLAWKVQHCAREKEIMFLKKSVCSLSPPENLLSWLTDVDNSVIQDFGLSGLVGQKITGKILQCEDEENIERMLDLASSPEKWSQMTEDLDQKNEEDEMDENGTNDPLFFVDAQGSSELLERCQEEEFTSSTSDKMLKTQISALLEKREEAGSEDEKDDFDINLDDNENEATFEFDFVDYEPKNNNEVVPSQSVQPGEASDEGTDDGIQPENGRDDGRDDGMQPDDGTEGVSEGENVMAIVTSPQEKENLAQSGKKRKKRKSKSATPVSEEEGVKRSKKKILKKRRSLLKSA</sequence>
<feature type="compositionally biased region" description="Acidic residues" evidence="1">
    <location>
        <begin position="401"/>
        <end position="410"/>
    </location>
</feature>
<evidence type="ECO:0000256" key="1">
    <source>
        <dbReference type="SAM" id="MobiDB-lite"/>
    </source>
</evidence>
<feature type="compositionally biased region" description="Basic residues" evidence="1">
    <location>
        <begin position="561"/>
        <end position="570"/>
    </location>
</feature>
<accession>A0A6S7HQ11</accession>
<feature type="compositionally biased region" description="Basic and acidic residues" evidence="1">
    <location>
        <begin position="519"/>
        <end position="528"/>
    </location>
</feature>
<gene>
    <name evidence="2" type="ORF">PACLA_8A049466</name>
</gene>
<feature type="compositionally biased region" description="Basic residues" evidence="1">
    <location>
        <begin position="583"/>
        <end position="599"/>
    </location>
</feature>
<name>A0A6S7HQ11_PARCT</name>
<reference evidence="2" key="1">
    <citation type="submission" date="2020-04" db="EMBL/GenBank/DDBJ databases">
        <authorList>
            <person name="Alioto T."/>
            <person name="Alioto T."/>
            <person name="Gomez Garrido J."/>
        </authorList>
    </citation>
    <scope>NUCLEOTIDE SEQUENCE</scope>
    <source>
        <strain evidence="2">A484AB</strain>
    </source>
</reference>
<feature type="region of interest" description="Disordered" evidence="1">
    <location>
        <begin position="382"/>
        <end position="416"/>
    </location>
</feature>
<comment type="caution">
    <text evidence="2">The sequence shown here is derived from an EMBL/GenBank/DDBJ whole genome shotgun (WGS) entry which is preliminary data.</text>
</comment>
<organism evidence="2 3">
    <name type="scientific">Paramuricea clavata</name>
    <name type="common">Red gorgonian</name>
    <name type="synonym">Violescent sea-whip</name>
    <dbReference type="NCBI Taxonomy" id="317549"/>
    <lineage>
        <taxon>Eukaryota</taxon>
        <taxon>Metazoa</taxon>
        <taxon>Cnidaria</taxon>
        <taxon>Anthozoa</taxon>
        <taxon>Octocorallia</taxon>
        <taxon>Malacalcyonacea</taxon>
        <taxon>Plexauridae</taxon>
        <taxon>Paramuricea</taxon>
    </lineage>
</organism>
<dbReference type="Proteomes" id="UP001152795">
    <property type="component" value="Unassembled WGS sequence"/>
</dbReference>
<feature type="region of interest" description="Disordered" evidence="1">
    <location>
        <begin position="484"/>
        <end position="599"/>
    </location>
</feature>
<evidence type="ECO:0000313" key="2">
    <source>
        <dbReference type="EMBL" id="CAB3997660.1"/>
    </source>
</evidence>
<dbReference type="OrthoDB" id="5988925at2759"/>